<dbReference type="PRINTS" id="PR00160">
    <property type="entry name" value="GLUTAREDOXIN"/>
</dbReference>
<dbReference type="SUPFAM" id="SSF52833">
    <property type="entry name" value="Thioredoxin-like"/>
    <property type="match status" value="1"/>
</dbReference>
<proteinExistence type="predicted"/>
<reference evidence="4" key="1">
    <citation type="submission" date="2018-05" db="EMBL/GenBank/DDBJ databases">
        <authorList>
            <person name="Lanie J.A."/>
            <person name="Ng W.-L."/>
            <person name="Kazmierczak K.M."/>
            <person name="Andrzejewski T.M."/>
            <person name="Davidsen T.M."/>
            <person name="Wayne K.J."/>
            <person name="Tettelin H."/>
            <person name="Glass J.I."/>
            <person name="Rusch D."/>
            <person name="Podicherti R."/>
            <person name="Tsui H.-C.T."/>
            <person name="Winkler M.E."/>
        </authorList>
    </citation>
    <scope>NUCLEOTIDE SEQUENCE</scope>
</reference>
<sequence length="76" mass="8911">MIHIYGKPQCPFCVSAKQLCETEGFDYTYYQLDEDFTRDELMGIFPNARTFPQIHDDGTIIGGFDDFGRYVENEYH</sequence>
<dbReference type="PROSITE" id="PS00195">
    <property type="entry name" value="GLUTAREDOXIN_1"/>
    <property type="match status" value="1"/>
</dbReference>
<protein>
    <recommendedName>
        <fullName evidence="3">Glutaredoxin domain-containing protein</fullName>
    </recommendedName>
</protein>
<dbReference type="PROSITE" id="PS51354">
    <property type="entry name" value="GLUTAREDOXIN_2"/>
    <property type="match status" value="1"/>
</dbReference>
<dbReference type="InterPro" id="IPR002109">
    <property type="entry name" value="Glutaredoxin"/>
</dbReference>
<evidence type="ECO:0000313" key="4">
    <source>
        <dbReference type="EMBL" id="SVB67987.1"/>
    </source>
</evidence>
<organism evidence="4">
    <name type="scientific">marine metagenome</name>
    <dbReference type="NCBI Taxonomy" id="408172"/>
    <lineage>
        <taxon>unclassified sequences</taxon>
        <taxon>metagenomes</taxon>
        <taxon>ecological metagenomes</taxon>
    </lineage>
</organism>
<keyword evidence="2" id="KW-0676">Redox-active center</keyword>
<dbReference type="Gene3D" id="3.40.30.10">
    <property type="entry name" value="Glutaredoxin"/>
    <property type="match status" value="1"/>
</dbReference>
<dbReference type="InterPro" id="IPR011767">
    <property type="entry name" value="GLR_AS"/>
</dbReference>
<accession>A0A382G0C9</accession>
<name>A0A382G0C9_9ZZZZ</name>
<evidence type="ECO:0000256" key="2">
    <source>
        <dbReference type="ARBA" id="ARBA00023284"/>
    </source>
</evidence>
<evidence type="ECO:0000256" key="1">
    <source>
        <dbReference type="ARBA" id="ARBA00023157"/>
    </source>
</evidence>
<keyword evidence="1" id="KW-1015">Disulfide bond</keyword>
<evidence type="ECO:0000259" key="3">
    <source>
        <dbReference type="Pfam" id="PF00462"/>
    </source>
</evidence>
<gene>
    <name evidence="4" type="ORF">METZ01_LOCUS220841</name>
</gene>
<dbReference type="InterPro" id="IPR036249">
    <property type="entry name" value="Thioredoxin-like_sf"/>
</dbReference>
<dbReference type="EMBL" id="UINC01052540">
    <property type="protein sequence ID" value="SVB67987.1"/>
    <property type="molecule type" value="Genomic_DNA"/>
</dbReference>
<dbReference type="AlphaFoldDB" id="A0A382G0C9"/>
<dbReference type="InterPro" id="IPR014025">
    <property type="entry name" value="Glutaredoxin_subgr"/>
</dbReference>
<feature type="domain" description="Glutaredoxin" evidence="3">
    <location>
        <begin position="3"/>
        <end position="59"/>
    </location>
</feature>
<dbReference type="Pfam" id="PF00462">
    <property type="entry name" value="Glutaredoxin"/>
    <property type="match status" value="1"/>
</dbReference>